<gene>
    <name evidence="2" type="ORF">FB554_2411</name>
</gene>
<evidence type="ECO:0000313" key="3">
    <source>
        <dbReference type="Proteomes" id="UP000318336"/>
    </source>
</evidence>
<reference evidence="2 3" key="1">
    <citation type="submission" date="2019-06" db="EMBL/GenBank/DDBJ databases">
        <title>Sequencing the genomes of 1000 actinobacteria strains.</title>
        <authorList>
            <person name="Klenk H.-P."/>
        </authorList>
    </citation>
    <scope>NUCLEOTIDE SEQUENCE [LARGE SCALE GENOMIC DNA]</scope>
    <source>
        <strain evidence="2 3">DSM 24617</strain>
    </source>
</reference>
<dbReference type="Pfam" id="PF07275">
    <property type="entry name" value="ArdA"/>
    <property type="match status" value="1"/>
</dbReference>
<accession>A0A542XEL0</accession>
<dbReference type="Proteomes" id="UP000318336">
    <property type="component" value="Unassembled WGS sequence"/>
</dbReference>
<dbReference type="InterPro" id="IPR009899">
    <property type="entry name" value="ArdA"/>
</dbReference>
<dbReference type="RefSeq" id="WP_142006377.1">
    <property type="nucleotide sequence ID" value="NZ_CAJTBP010000001.1"/>
</dbReference>
<proteinExistence type="predicted"/>
<keyword evidence="3" id="KW-1185">Reference proteome</keyword>
<organism evidence="2 3">
    <name type="scientific">Barrientosiimonas humi</name>
    <dbReference type="NCBI Taxonomy" id="999931"/>
    <lineage>
        <taxon>Bacteria</taxon>
        <taxon>Bacillati</taxon>
        <taxon>Actinomycetota</taxon>
        <taxon>Actinomycetes</taxon>
        <taxon>Micrococcales</taxon>
        <taxon>Dermacoccaceae</taxon>
        <taxon>Barrientosiimonas</taxon>
    </lineage>
</organism>
<dbReference type="AlphaFoldDB" id="A0A542XEL0"/>
<evidence type="ECO:0000313" key="2">
    <source>
        <dbReference type="EMBL" id="TQL34248.1"/>
    </source>
</evidence>
<feature type="region of interest" description="Disordered" evidence="1">
    <location>
        <begin position="1"/>
        <end position="44"/>
    </location>
</feature>
<dbReference type="EMBL" id="VFOK01000001">
    <property type="protein sequence ID" value="TQL34248.1"/>
    <property type="molecule type" value="Genomic_DNA"/>
</dbReference>
<dbReference type="OrthoDB" id="944647at2"/>
<sequence length="213" mass="23726">MNEKQPRPGECSTPETESAERPPRRSPRIRLTLATETPWPGHSQWIDAAVPSEELERHARELLDRHPESDADGVLICDSDDFADYTPESSEDLATVAMVARGIQEHGDAFAFWAHFHDADPRMLAAFEQAYLGEWDSPAAWVEAQFERLGAATHDDPSGDWTYGEIAQQLWTEGHLVIAHNDNGRVWLFQNVEGGTTELPGSTAPDRPQGGDR</sequence>
<protein>
    <submittedName>
        <fullName evidence="2">Antirestriction protein ArdA</fullName>
    </submittedName>
</protein>
<name>A0A542XEL0_9MICO</name>
<evidence type="ECO:0000256" key="1">
    <source>
        <dbReference type="SAM" id="MobiDB-lite"/>
    </source>
</evidence>
<comment type="caution">
    <text evidence="2">The sequence shown here is derived from an EMBL/GenBank/DDBJ whole genome shotgun (WGS) entry which is preliminary data.</text>
</comment>